<evidence type="ECO:0000313" key="1">
    <source>
        <dbReference type="EMBL" id="MBX44971.1"/>
    </source>
</evidence>
<sequence>MNNIHINRTKKNLIKELGSKLPNCQTL</sequence>
<dbReference type="EMBL" id="GGEC01064487">
    <property type="protein sequence ID" value="MBX44971.1"/>
    <property type="molecule type" value="Transcribed_RNA"/>
</dbReference>
<name>A0A2P2NRF7_RHIMU</name>
<proteinExistence type="predicted"/>
<accession>A0A2P2NRF7</accession>
<organism evidence="1">
    <name type="scientific">Rhizophora mucronata</name>
    <name type="common">Asiatic mangrove</name>
    <dbReference type="NCBI Taxonomy" id="61149"/>
    <lineage>
        <taxon>Eukaryota</taxon>
        <taxon>Viridiplantae</taxon>
        <taxon>Streptophyta</taxon>
        <taxon>Embryophyta</taxon>
        <taxon>Tracheophyta</taxon>
        <taxon>Spermatophyta</taxon>
        <taxon>Magnoliopsida</taxon>
        <taxon>eudicotyledons</taxon>
        <taxon>Gunneridae</taxon>
        <taxon>Pentapetalae</taxon>
        <taxon>rosids</taxon>
        <taxon>fabids</taxon>
        <taxon>Malpighiales</taxon>
        <taxon>Rhizophoraceae</taxon>
        <taxon>Rhizophora</taxon>
    </lineage>
</organism>
<protein>
    <submittedName>
        <fullName evidence="1">Uncharacterized protein</fullName>
    </submittedName>
</protein>
<dbReference type="AlphaFoldDB" id="A0A2P2NRF7"/>
<reference evidence="1" key="1">
    <citation type="submission" date="2018-02" db="EMBL/GenBank/DDBJ databases">
        <title>Rhizophora mucronata_Transcriptome.</title>
        <authorList>
            <person name="Meera S.P."/>
            <person name="Sreeshan A."/>
            <person name="Augustine A."/>
        </authorList>
    </citation>
    <scope>NUCLEOTIDE SEQUENCE</scope>
    <source>
        <tissue evidence="1">Leaf</tissue>
    </source>
</reference>